<keyword evidence="2 3" id="KW-0378">Hydrolase</keyword>
<name>A0A9W6FRZ7_9BACT</name>
<evidence type="ECO:0000313" key="5">
    <source>
        <dbReference type="EMBL" id="GLI33543.1"/>
    </source>
</evidence>
<gene>
    <name evidence="3 5" type="primary">cheD</name>
    <name evidence="5" type="ORF">DAMNIGENAA_09760</name>
</gene>
<dbReference type="PANTHER" id="PTHR35147">
    <property type="entry name" value="CHEMORECEPTOR GLUTAMINE DEAMIDASE CHED-RELATED"/>
    <property type="match status" value="1"/>
</dbReference>
<proteinExistence type="inferred from homology"/>
<dbReference type="InterPro" id="IPR038592">
    <property type="entry name" value="CheD-like_sf"/>
</dbReference>
<dbReference type="GO" id="GO:0050568">
    <property type="term" value="F:protein-glutamine glutaminase activity"/>
    <property type="evidence" value="ECO:0007669"/>
    <property type="project" value="UniProtKB-UniRule"/>
</dbReference>
<keyword evidence="4" id="KW-0472">Membrane</keyword>
<dbReference type="Pfam" id="PF03975">
    <property type="entry name" value="CheD"/>
    <property type="match status" value="1"/>
</dbReference>
<evidence type="ECO:0000256" key="3">
    <source>
        <dbReference type="HAMAP-Rule" id="MF_01440"/>
    </source>
</evidence>
<dbReference type="PANTHER" id="PTHR35147:SF1">
    <property type="entry name" value="CHEMORECEPTOR GLUTAMINE DEAMIDASE CHED-RELATED"/>
    <property type="match status" value="1"/>
</dbReference>
<comment type="similarity">
    <text evidence="3">Belongs to the CheD family.</text>
</comment>
<accession>A0A9W6FRZ7</accession>
<comment type="function">
    <text evidence="3">Probably deamidates glutamine residues to glutamate on methyl-accepting chemotaxis receptors (MCPs), playing an important role in chemotaxis.</text>
</comment>
<comment type="caution">
    <text evidence="5">The sequence shown here is derived from an EMBL/GenBank/DDBJ whole genome shotgun (WGS) entry which is preliminary data.</text>
</comment>
<dbReference type="CDD" id="cd16352">
    <property type="entry name" value="CheD"/>
    <property type="match status" value="1"/>
</dbReference>
<protein>
    <recommendedName>
        <fullName evidence="3">Probable chemoreceptor glutamine deamidase CheD</fullName>
        <ecNumber evidence="3">3.5.1.44</ecNumber>
    </recommendedName>
</protein>
<sequence length="160" mass="17665">MRKVIGVADMAVTSQQNETLITYSLGSCIAVIIFDPVAGVGGMLHYMLPESAMDPEKARIKPAMFADTGIPMLFKQSYQLGATKKNLIVRIAGGSQILDEKGFFNIGKRNYLALRNILWRNNVLVKQEHVGGNVNRTVRLEMSTGRVFLKISGQGEMEMS</sequence>
<dbReference type="AlphaFoldDB" id="A0A9W6FRZ7"/>
<evidence type="ECO:0000256" key="4">
    <source>
        <dbReference type="SAM" id="Phobius"/>
    </source>
</evidence>
<dbReference type="EC" id="3.5.1.44" evidence="3"/>
<dbReference type="RefSeq" id="WP_281792594.1">
    <property type="nucleotide sequence ID" value="NZ_BSDR01000001.1"/>
</dbReference>
<keyword evidence="1 3" id="KW-0145">Chemotaxis</keyword>
<dbReference type="InterPro" id="IPR011324">
    <property type="entry name" value="Cytotoxic_necrot_fac-like_cat"/>
</dbReference>
<dbReference type="SUPFAM" id="SSF64438">
    <property type="entry name" value="CNF1/YfiH-like putative cysteine hydrolases"/>
    <property type="match status" value="1"/>
</dbReference>
<dbReference type="GO" id="GO:0006935">
    <property type="term" value="P:chemotaxis"/>
    <property type="evidence" value="ECO:0007669"/>
    <property type="project" value="UniProtKB-UniRule"/>
</dbReference>
<feature type="transmembrane region" description="Helical" evidence="4">
    <location>
        <begin position="20"/>
        <end position="48"/>
    </location>
</feature>
<dbReference type="EMBL" id="BSDR01000001">
    <property type="protein sequence ID" value="GLI33543.1"/>
    <property type="molecule type" value="Genomic_DNA"/>
</dbReference>
<evidence type="ECO:0000313" key="6">
    <source>
        <dbReference type="Proteomes" id="UP001144372"/>
    </source>
</evidence>
<dbReference type="InterPro" id="IPR005659">
    <property type="entry name" value="Chemorcpt_Glu_NH3ase_CheD"/>
</dbReference>
<keyword evidence="6" id="KW-1185">Reference proteome</keyword>
<dbReference type="Proteomes" id="UP001144372">
    <property type="component" value="Unassembled WGS sequence"/>
</dbReference>
<organism evidence="5 6">
    <name type="scientific">Desulforhabdus amnigena</name>
    <dbReference type="NCBI Taxonomy" id="40218"/>
    <lineage>
        <taxon>Bacteria</taxon>
        <taxon>Pseudomonadati</taxon>
        <taxon>Thermodesulfobacteriota</taxon>
        <taxon>Syntrophobacteria</taxon>
        <taxon>Syntrophobacterales</taxon>
        <taxon>Syntrophobacteraceae</taxon>
        <taxon>Desulforhabdus</taxon>
    </lineage>
</organism>
<keyword evidence="4" id="KW-1133">Transmembrane helix</keyword>
<comment type="catalytic activity">
    <reaction evidence="3">
        <text>L-glutaminyl-[protein] + H2O = L-glutamyl-[protein] + NH4(+)</text>
        <dbReference type="Rhea" id="RHEA:16441"/>
        <dbReference type="Rhea" id="RHEA-COMP:10207"/>
        <dbReference type="Rhea" id="RHEA-COMP:10208"/>
        <dbReference type="ChEBI" id="CHEBI:15377"/>
        <dbReference type="ChEBI" id="CHEBI:28938"/>
        <dbReference type="ChEBI" id="CHEBI:29973"/>
        <dbReference type="ChEBI" id="CHEBI:30011"/>
        <dbReference type="EC" id="3.5.1.44"/>
    </reaction>
</comment>
<evidence type="ECO:0000256" key="2">
    <source>
        <dbReference type="ARBA" id="ARBA00022801"/>
    </source>
</evidence>
<reference evidence="5" key="1">
    <citation type="submission" date="2022-12" db="EMBL/GenBank/DDBJ databases">
        <title>Reference genome sequencing for broad-spectrum identification of bacterial and archaeal isolates by mass spectrometry.</title>
        <authorList>
            <person name="Sekiguchi Y."/>
            <person name="Tourlousse D.M."/>
        </authorList>
    </citation>
    <scope>NUCLEOTIDE SEQUENCE</scope>
    <source>
        <strain evidence="5">ASRB1</strain>
    </source>
</reference>
<evidence type="ECO:0000256" key="1">
    <source>
        <dbReference type="ARBA" id="ARBA00022500"/>
    </source>
</evidence>
<keyword evidence="4" id="KW-0812">Transmembrane</keyword>
<dbReference type="HAMAP" id="MF_01440">
    <property type="entry name" value="CheD"/>
    <property type="match status" value="1"/>
</dbReference>
<dbReference type="Gene3D" id="3.30.1330.200">
    <property type="match status" value="1"/>
</dbReference>